<dbReference type="PANTHER" id="PTHR37807">
    <property type="entry name" value="OS07G0160300 PROTEIN"/>
    <property type="match status" value="1"/>
</dbReference>
<comment type="caution">
    <text evidence="1">The sequence shown here is derived from an EMBL/GenBank/DDBJ whole genome shotgun (WGS) entry which is preliminary data.</text>
</comment>
<reference evidence="1" key="1">
    <citation type="journal article" date="2023" name="Plant J.">
        <title>The genome of the king protea, Protea cynaroides.</title>
        <authorList>
            <person name="Chang J."/>
            <person name="Duong T.A."/>
            <person name="Schoeman C."/>
            <person name="Ma X."/>
            <person name="Roodt D."/>
            <person name="Barker N."/>
            <person name="Li Z."/>
            <person name="Van de Peer Y."/>
            <person name="Mizrachi E."/>
        </authorList>
    </citation>
    <scope>NUCLEOTIDE SEQUENCE</scope>
    <source>
        <tissue evidence="1">Young leaves</tissue>
    </source>
</reference>
<dbReference type="InterPro" id="IPR027417">
    <property type="entry name" value="P-loop_NTPase"/>
</dbReference>
<name>A0A9Q0L229_9MAGN</name>
<dbReference type="Pfam" id="PF13671">
    <property type="entry name" value="AAA_33"/>
    <property type="match status" value="1"/>
</dbReference>
<keyword evidence="2" id="KW-1185">Reference proteome</keyword>
<dbReference type="OrthoDB" id="342190at2759"/>
<sequence>MEAVGPVMIAMKGHPGTGKSTLAHALATSLRCPLIDKDDVRNCTATLQKSLSTDVTTGGGAAAKLLNDLSYEVIWRVASTQLALGLAVVIDSPLSRRAHLDRLLPLAASTGAHLVIVECRSHDESEWRRRLEMRGAADDASWHKPATWQDLQQLVEGYGGSSDYDVGDVPKIVVDTTSPVSVGEHVSTVLRSIVSHAHHDDHDRLASNFATRACLQGV</sequence>
<accession>A0A9Q0L229</accession>
<proteinExistence type="predicted"/>
<dbReference type="EMBL" id="JAMYWD010000001">
    <property type="protein sequence ID" value="KAJ4980421.1"/>
    <property type="molecule type" value="Genomic_DNA"/>
</dbReference>
<evidence type="ECO:0008006" key="3">
    <source>
        <dbReference type="Google" id="ProtNLM"/>
    </source>
</evidence>
<dbReference type="AlphaFoldDB" id="A0A9Q0L229"/>
<dbReference type="Proteomes" id="UP001141806">
    <property type="component" value="Unassembled WGS sequence"/>
</dbReference>
<dbReference type="PANTHER" id="PTHR37807:SF3">
    <property type="entry name" value="OS07G0160300 PROTEIN"/>
    <property type="match status" value="1"/>
</dbReference>
<dbReference type="SUPFAM" id="SSF52540">
    <property type="entry name" value="P-loop containing nucleoside triphosphate hydrolases"/>
    <property type="match status" value="1"/>
</dbReference>
<evidence type="ECO:0000313" key="2">
    <source>
        <dbReference type="Proteomes" id="UP001141806"/>
    </source>
</evidence>
<organism evidence="1 2">
    <name type="scientific">Protea cynaroides</name>
    <dbReference type="NCBI Taxonomy" id="273540"/>
    <lineage>
        <taxon>Eukaryota</taxon>
        <taxon>Viridiplantae</taxon>
        <taxon>Streptophyta</taxon>
        <taxon>Embryophyta</taxon>
        <taxon>Tracheophyta</taxon>
        <taxon>Spermatophyta</taxon>
        <taxon>Magnoliopsida</taxon>
        <taxon>Proteales</taxon>
        <taxon>Proteaceae</taxon>
        <taxon>Protea</taxon>
    </lineage>
</organism>
<gene>
    <name evidence="1" type="ORF">NE237_031258</name>
</gene>
<evidence type="ECO:0000313" key="1">
    <source>
        <dbReference type="EMBL" id="KAJ4980421.1"/>
    </source>
</evidence>
<protein>
    <recommendedName>
        <fullName evidence="3">P-loop containing nucleoside triphosphate hydrolase</fullName>
    </recommendedName>
</protein>
<dbReference type="Gene3D" id="3.40.50.300">
    <property type="entry name" value="P-loop containing nucleotide triphosphate hydrolases"/>
    <property type="match status" value="1"/>
</dbReference>